<dbReference type="KEGG" id="lip:LI0326"/>
<dbReference type="CDD" id="cd02440">
    <property type="entry name" value="AdoMet_MTases"/>
    <property type="match status" value="1"/>
</dbReference>
<dbReference type="Gene3D" id="3.40.50.150">
    <property type="entry name" value="Vaccinia Virus protein VP39"/>
    <property type="match status" value="1"/>
</dbReference>
<protein>
    <submittedName>
        <fullName evidence="2">Predicted SAM-dependent methyltransferase</fullName>
    </submittedName>
</protein>
<keyword evidence="2" id="KW-0808">Transferase</keyword>
<keyword evidence="3" id="KW-1185">Reference proteome</keyword>
<dbReference type="AlphaFoldDB" id="Q1MRJ4"/>
<dbReference type="PANTHER" id="PTHR37524">
    <property type="entry name" value="RIBOSOMAL RNA LARGE SUBUNIT METHYLTRANSFERASE M"/>
    <property type="match status" value="1"/>
</dbReference>
<feature type="domain" description="Ribosomal RNA methyltransferase FtsJ" evidence="1">
    <location>
        <begin position="149"/>
        <end position="237"/>
    </location>
</feature>
<dbReference type="eggNOG" id="COG2933">
    <property type="taxonomic scope" value="Bacteria"/>
</dbReference>
<reference evidence="2 3" key="1">
    <citation type="submission" date="2005-11" db="EMBL/GenBank/DDBJ databases">
        <title>The complete genome sequence of Lawsonia intracellularis: the causative agent of proliferative enteropathy.</title>
        <authorList>
            <person name="Kaur K."/>
            <person name="Zhang Q."/>
            <person name="Beckler D."/>
            <person name="Munir S."/>
            <person name="Li L."/>
            <person name="Kinsley K."/>
            <person name="Herron L."/>
            <person name="Peterson A."/>
            <person name="May B."/>
            <person name="Singh S."/>
            <person name="Gebhart C."/>
            <person name="Kapur V."/>
        </authorList>
    </citation>
    <scope>NUCLEOTIDE SEQUENCE [LARGE SCALE GENOMIC DNA]</scope>
    <source>
        <strain evidence="2 3">PHE/MN1-00</strain>
    </source>
</reference>
<dbReference type="GO" id="GO:0008168">
    <property type="term" value="F:methyltransferase activity"/>
    <property type="evidence" value="ECO:0007669"/>
    <property type="project" value="UniProtKB-KW"/>
</dbReference>
<dbReference type="Pfam" id="PF01728">
    <property type="entry name" value="FtsJ"/>
    <property type="match status" value="1"/>
</dbReference>
<sequence>MNETFTVYLAPHGFLQELIDEINTNIICSKGHLILVKGSPKKFAWAQNTWLSPRFIPISSITDGAKKLLSIQRNWWLHSENHHRRATLIQQQLPYVSAKKLHFGEIPPQTPLGSWTLWEKDIILASPDCSSVFPDGVITFHENKIEPPSRAYLKLWEVFTRFSFVPSYKELCIDLGASPGGWTWVLAKLGSSVISIDKAPLASHISSLPNVEHYTGSGFRFTPLHIGNVDWIFSDMACYPNKLYNFIQPWIINKNCHTIICTLKLQGKPSNSTLSCFKKIQSSYLIHLSYNKHELTWIYSTKYPLVML</sequence>
<keyword evidence="2" id="KW-0489">Methyltransferase</keyword>
<dbReference type="InterPro" id="IPR029063">
    <property type="entry name" value="SAM-dependent_MTases_sf"/>
</dbReference>
<evidence type="ECO:0000313" key="3">
    <source>
        <dbReference type="Proteomes" id="UP000002430"/>
    </source>
</evidence>
<accession>Q1MRJ4</accession>
<dbReference type="EMBL" id="AM180252">
    <property type="protein sequence ID" value="CAJ54382.1"/>
    <property type="molecule type" value="Genomic_DNA"/>
</dbReference>
<dbReference type="OrthoDB" id="154490at2"/>
<dbReference type="HOGENOM" id="CLU_051814_0_0_7"/>
<dbReference type="PANTHER" id="PTHR37524:SF2">
    <property type="entry name" value="RIBOSOMAL RNA METHYLTRANSFERASE FTSJ DOMAIN-CONTAINING PROTEIN"/>
    <property type="match status" value="1"/>
</dbReference>
<dbReference type="Proteomes" id="UP000002430">
    <property type="component" value="Chromosome"/>
</dbReference>
<dbReference type="GO" id="GO:0032259">
    <property type="term" value="P:methylation"/>
    <property type="evidence" value="ECO:0007669"/>
    <property type="project" value="UniProtKB-KW"/>
</dbReference>
<organism evidence="2 3">
    <name type="scientific">Lawsonia intracellularis (strain PHE/MN1-00)</name>
    <dbReference type="NCBI Taxonomy" id="363253"/>
    <lineage>
        <taxon>Bacteria</taxon>
        <taxon>Pseudomonadati</taxon>
        <taxon>Thermodesulfobacteriota</taxon>
        <taxon>Desulfovibrionia</taxon>
        <taxon>Desulfovibrionales</taxon>
        <taxon>Desulfovibrionaceae</taxon>
        <taxon>Lawsonia</taxon>
    </lineage>
</organism>
<proteinExistence type="predicted"/>
<name>Q1MRJ4_LAWIP</name>
<gene>
    <name evidence="2" type="ordered locus">LI0326</name>
</gene>
<dbReference type="SUPFAM" id="SSF53335">
    <property type="entry name" value="S-adenosyl-L-methionine-dependent methyltransferases"/>
    <property type="match status" value="1"/>
</dbReference>
<dbReference type="InterPro" id="IPR002877">
    <property type="entry name" value="RNA_MeTrfase_FtsJ_dom"/>
</dbReference>
<dbReference type="STRING" id="363253.LI0326"/>
<dbReference type="RefSeq" id="WP_011526411.1">
    <property type="nucleotide sequence ID" value="NC_008011.1"/>
</dbReference>
<evidence type="ECO:0000259" key="1">
    <source>
        <dbReference type="Pfam" id="PF01728"/>
    </source>
</evidence>
<evidence type="ECO:0000313" key="2">
    <source>
        <dbReference type="EMBL" id="CAJ54382.1"/>
    </source>
</evidence>